<dbReference type="EMBL" id="SJSN01000005">
    <property type="protein sequence ID" value="TCD10776.1"/>
    <property type="molecule type" value="Genomic_DNA"/>
</dbReference>
<dbReference type="GO" id="GO:0016491">
    <property type="term" value="F:oxidoreductase activity"/>
    <property type="evidence" value="ECO:0007669"/>
    <property type="project" value="UniProtKB-KW"/>
</dbReference>
<dbReference type="PANTHER" id="PTHR43976:SF16">
    <property type="entry name" value="SHORT-CHAIN DEHYDROGENASE_REDUCTASE FAMILY PROTEIN"/>
    <property type="match status" value="1"/>
</dbReference>
<dbReference type="SUPFAM" id="SSF51735">
    <property type="entry name" value="NAD(P)-binding Rossmann-fold domains"/>
    <property type="match status" value="1"/>
</dbReference>
<dbReference type="InterPro" id="IPR036291">
    <property type="entry name" value="NAD(P)-bd_dom_sf"/>
</dbReference>
<dbReference type="PANTHER" id="PTHR43976">
    <property type="entry name" value="SHORT CHAIN DEHYDROGENASE"/>
    <property type="match status" value="1"/>
</dbReference>
<evidence type="ECO:0000256" key="3">
    <source>
        <dbReference type="RuleBase" id="RU000363"/>
    </source>
</evidence>
<dbReference type="Proteomes" id="UP000291485">
    <property type="component" value="Unassembled WGS sequence"/>
</dbReference>
<proteinExistence type="inferred from homology"/>
<evidence type="ECO:0000313" key="5">
    <source>
        <dbReference type="Proteomes" id="UP000291485"/>
    </source>
</evidence>
<accession>A0A4R0P5V5</accession>
<dbReference type="InterPro" id="IPR051911">
    <property type="entry name" value="SDR_oxidoreductase"/>
</dbReference>
<organism evidence="4 5">
    <name type="scientific">Pedobacter frigidisoli</name>
    <dbReference type="NCBI Taxonomy" id="2530455"/>
    <lineage>
        <taxon>Bacteria</taxon>
        <taxon>Pseudomonadati</taxon>
        <taxon>Bacteroidota</taxon>
        <taxon>Sphingobacteriia</taxon>
        <taxon>Sphingobacteriales</taxon>
        <taxon>Sphingobacteriaceae</taxon>
        <taxon>Pedobacter</taxon>
    </lineage>
</organism>
<dbReference type="InterPro" id="IPR020904">
    <property type="entry name" value="Sc_DH/Rdtase_CS"/>
</dbReference>
<name>A0A4R0P5V5_9SPHI</name>
<gene>
    <name evidence="4" type="ORF">EZ449_07770</name>
</gene>
<keyword evidence="2" id="KW-0560">Oxidoreductase</keyword>
<sequence>MKTIFITGASTGLGKATAKLFQSKGWQVLASMRNPEKETDLNQLPNVKLLPLDVTDLSQINSTVKEITSKYNIDVVFNNAGYGLVGALESYTDQQITQQIDTNLTGVIRVVQAFIPYFKAQRKGLLITTTSVCGFSSNPMSSVYNATKWALEGFSESISYDLAQFNIGIKTVAPGGIKSNFINGMQAVIDQDYETLNKRLGELFADGTLIEFTEAEKIAAVVFEAATDNKDQLRYLAGNDAIKINQQRLELGAESFRKNLTHLFNLESPYKSIN</sequence>
<dbReference type="CDD" id="cd05374">
    <property type="entry name" value="17beta-HSD-like_SDR_c"/>
    <property type="match status" value="1"/>
</dbReference>
<comment type="similarity">
    <text evidence="1 3">Belongs to the short-chain dehydrogenases/reductases (SDR) family.</text>
</comment>
<dbReference type="PRINTS" id="PR00081">
    <property type="entry name" value="GDHRDH"/>
</dbReference>
<evidence type="ECO:0000313" key="4">
    <source>
        <dbReference type="EMBL" id="TCD10776.1"/>
    </source>
</evidence>
<reference evidence="4 5" key="1">
    <citation type="submission" date="2019-02" db="EMBL/GenBank/DDBJ databases">
        <title>Pedobacter sp. RP-3-11 sp. nov., isolated from Arctic soil.</title>
        <authorList>
            <person name="Dahal R.H."/>
        </authorList>
    </citation>
    <scope>NUCLEOTIDE SEQUENCE [LARGE SCALE GENOMIC DNA]</scope>
    <source>
        <strain evidence="4 5">RP-3-11</strain>
    </source>
</reference>
<dbReference type="PRINTS" id="PR00080">
    <property type="entry name" value="SDRFAMILY"/>
</dbReference>
<dbReference type="Gene3D" id="3.40.50.720">
    <property type="entry name" value="NAD(P)-binding Rossmann-like Domain"/>
    <property type="match status" value="1"/>
</dbReference>
<dbReference type="AlphaFoldDB" id="A0A4R0P5V5"/>
<dbReference type="OrthoDB" id="1235794at2"/>
<dbReference type="PROSITE" id="PS00061">
    <property type="entry name" value="ADH_SHORT"/>
    <property type="match status" value="1"/>
</dbReference>
<evidence type="ECO:0000256" key="1">
    <source>
        <dbReference type="ARBA" id="ARBA00006484"/>
    </source>
</evidence>
<comment type="caution">
    <text evidence="4">The sequence shown here is derived from an EMBL/GenBank/DDBJ whole genome shotgun (WGS) entry which is preliminary data.</text>
</comment>
<evidence type="ECO:0000256" key="2">
    <source>
        <dbReference type="ARBA" id="ARBA00023002"/>
    </source>
</evidence>
<dbReference type="InterPro" id="IPR002347">
    <property type="entry name" value="SDR_fam"/>
</dbReference>
<protein>
    <submittedName>
        <fullName evidence="4">SDR family oxidoreductase</fullName>
    </submittedName>
</protein>
<dbReference type="RefSeq" id="WP_131557396.1">
    <property type="nucleotide sequence ID" value="NZ_SJSN01000005.1"/>
</dbReference>
<dbReference type="Pfam" id="PF00106">
    <property type="entry name" value="adh_short"/>
    <property type="match status" value="1"/>
</dbReference>
<keyword evidence="5" id="KW-1185">Reference proteome</keyword>